<accession>A0ABY5YJ57</accession>
<evidence type="ECO:0000313" key="3">
    <source>
        <dbReference type="Proteomes" id="UP001060261"/>
    </source>
</evidence>
<name>A0ABY5YJ57_9DEIO</name>
<evidence type="ECO:0000259" key="1">
    <source>
        <dbReference type="PROSITE" id="PS51737"/>
    </source>
</evidence>
<dbReference type="PANTHER" id="PTHR30461">
    <property type="entry name" value="DNA-INVERTASE FROM LAMBDOID PROPHAGE"/>
    <property type="match status" value="1"/>
</dbReference>
<gene>
    <name evidence="2" type="ORF">N0D28_00320</name>
</gene>
<dbReference type="Pfam" id="PF00239">
    <property type="entry name" value="Resolvase"/>
    <property type="match status" value="1"/>
</dbReference>
<dbReference type="Gene3D" id="3.90.1750.20">
    <property type="entry name" value="Putative Large Serine Recombinase, Chain B, Domain 2"/>
    <property type="match status" value="1"/>
</dbReference>
<dbReference type="Pfam" id="PF07508">
    <property type="entry name" value="Recombinase"/>
    <property type="match status" value="1"/>
</dbReference>
<dbReference type="InterPro" id="IPR038109">
    <property type="entry name" value="DNA_bind_recomb_sf"/>
</dbReference>
<keyword evidence="3" id="KW-1185">Reference proteome</keyword>
<evidence type="ECO:0000313" key="2">
    <source>
        <dbReference type="EMBL" id="UWX64161.1"/>
    </source>
</evidence>
<feature type="domain" description="Recombinase" evidence="1">
    <location>
        <begin position="169"/>
        <end position="277"/>
    </location>
</feature>
<dbReference type="PANTHER" id="PTHR30461:SF23">
    <property type="entry name" value="DNA RECOMBINASE-RELATED"/>
    <property type="match status" value="1"/>
</dbReference>
<dbReference type="InterPro" id="IPR050639">
    <property type="entry name" value="SSR_resolvase"/>
</dbReference>
<protein>
    <submittedName>
        <fullName evidence="2">Recombinase family protein</fullName>
    </submittedName>
</protein>
<organism evidence="2 3">
    <name type="scientific">Deinococcus rubellus</name>
    <dbReference type="NCBI Taxonomy" id="1889240"/>
    <lineage>
        <taxon>Bacteria</taxon>
        <taxon>Thermotogati</taxon>
        <taxon>Deinococcota</taxon>
        <taxon>Deinococci</taxon>
        <taxon>Deinococcales</taxon>
        <taxon>Deinococcaceae</taxon>
        <taxon>Deinococcus</taxon>
    </lineage>
</organism>
<dbReference type="PROSITE" id="PS51737">
    <property type="entry name" value="RECOMBINASE_DNA_BIND"/>
    <property type="match status" value="1"/>
</dbReference>
<reference evidence="2" key="1">
    <citation type="submission" date="2022-09" db="EMBL/GenBank/DDBJ databases">
        <title>genome sequence of Deinococcus rubellus.</title>
        <authorList>
            <person name="Srinivasan S."/>
        </authorList>
    </citation>
    <scope>NUCLEOTIDE SEQUENCE</scope>
    <source>
        <strain evidence="2">Ant6</strain>
    </source>
</reference>
<dbReference type="InterPro" id="IPR011109">
    <property type="entry name" value="DNA_bind_recombinase_dom"/>
</dbReference>
<dbReference type="InterPro" id="IPR036162">
    <property type="entry name" value="Resolvase-like_N_sf"/>
</dbReference>
<proteinExistence type="predicted"/>
<dbReference type="Pfam" id="PF13408">
    <property type="entry name" value="Zn_ribbon_recom"/>
    <property type="match status" value="1"/>
</dbReference>
<dbReference type="InterPro" id="IPR006119">
    <property type="entry name" value="Resolv_N"/>
</dbReference>
<dbReference type="RefSeq" id="WP_260560436.1">
    <property type="nucleotide sequence ID" value="NZ_BAABEC010000020.1"/>
</dbReference>
<dbReference type="SUPFAM" id="SSF53041">
    <property type="entry name" value="Resolvase-like"/>
    <property type="match status" value="1"/>
</dbReference>
<sequence length="359" mass="40192">MIPYQTASLSILDPRISVVGGIRVSTDQQADQYGPDRQRADVERDAERNGLSIVHWVEESISGANHDRAAENEYYALARRFHGLNFMFSHPNRVGRHVEVIVGIARQIHQLGGTVWIAGLGNLRDGRNWRYFLRNAAEAETDYLNVVDQLYRGKRGKALRGKWPHGAPPWGYVLERDEKGRSTRPVPNPVTAPVVKRVADLAETVGGESKSLAVILEEGCPAPTAAGWSIRSIHNILKNERYTGRAVFGGIELLFEPIIPREQFERIQKLRAARRRESGPKDTGMLLAGFTRCAECGAAIGRGSSLTPYARYLYYCCWKSKRPRVARKDGGCTNTKNWQPPVLDGLCWDALVRHLTRPA</sequence>
<dbReference type="Gene3D" id="3.40.50.1390">
    <property type="entry name" value="Resolvase, N-terminal catalytic domain"/>
    <property type="match status" value="1"/>
</dbReference>
<dbReference type="InterPro" id="IPR025827">
    <property type="entry name" value="Zn_ribbon_recom_dom"/>
</dbReference>
<dbReference type="Proteomes" id="UP001060261">
    <property type="component" value="Chromosome"/>
</dbReference>
<dbReference type="SMART" id="SM00857">
    <property type="entry name" value="Resolvase"/>
    <property type="match status" value="1"/>
</dbReference>
<dbReference type="EMBL" id="CP104213">
    <property type="protein sequence ID" value="UWX64161.1"/>
    <property type="molecule type" value="Genomic_DNA"/>
</dbReference>